<comment type="caution">
    <text evidence="2">The sequence shown here is derived from an EMBL/GenBank/DDBJ whole genome shotgun (WGS) entry which is preliminary data.</text>
</comment>
<keyword evidence="3" id="KW-1185">Reference proteome</keyword>
<accession>A0ABT4S9V4</accession>
<evidence type="ECO:0000313" key="3">
    <source>
        <dbReference type="Proteomes" id="UP001144036"/>
    </source>
</evidence>
<reference evidence="2" key="1">
    <citation type="submission" date="2022-11" db="EMBL/GenBank/DDBJ databases">
        <title>Nonomuraea corallina sp. nov., a new species of the genus Nonomuraea isolated from sea side sediment in Thai sea.</title>
        <authorList>
            <person name="Ngamcharungchit C."/>
            <person name="Matsumoto A."/>
            <person name="Suriyachadkun C."/>
            <person name="Panbangred W."/>
            <person name="Inahashi Y."/>
            <person name="Intra B."/>
        </authorList>
    </citation>
    <scope>NUCLEOTIDE SEQUENCE</scope>
    <source>
        <strain evidence="2">MCN248</strain>
    </source>
</reference>
<name>A0ABT4S9V4_9ACTN</name>
<organism evidence="2 3">
    <name type="scientific">Nonomuraea corallina</name>
    <dbReference type="NCBI Taxonomy" id="2989783"/>
    <lineage>
        <taxon>Bacteria</taxon>
        <taxon>Bacillati</taxon>
        <taxon>Actinomycetota</taxon>
        <taxon>Actinomycetes</taxon>
        <taxon>Streptosporangiales</taxon>
        <taxon>Streptosporangiaceae</taxon>
        <taxon>Nonomuraea</taxon>
    </lineage>
</organism>
<evidence type="ECO:0000313" key="2">
    <source>
        <dbReference type="EMBL" id="MDA0633755.1"/>
    </source>
</evidence>
<keyword evidence="1" id="KW-0812">Transmembrane</keyword>
<proteinExistence type="predicted"/>
<protein>
    <submittedName>
        <fullName evidence="2">Uncharacterized protein</fullName>
    </submittedName>
</protein>
<keyword evidence="1" id="KW-0472">Membrane</keyword>
<dbReference type="EMBL" id="JAPNNL010000027">
    <property type="protein sequence ID" value="MDA0633755.1"/>
    <property type="molecule type" value="Genomic_DNA"/>
</dbReference>
<gene>
    <name evidence="2" type="ORF">OUY22_10025</name>
</gene>
<dbReference type="RefSeq" id="WP_270154557.1">
    <property type="nucleotide sequence ID" value="NZ_JAPNNL010000027.1"/>
</dbReference>
<keyword evidence="1" id="KW-1133">Transmembrane helix</keyword>
<dbReference type="Proteomes" id="UP001144036">
    <property type="component" value="Unassembled WGS sequence"/>
</dbReference>
<evidence type="ECO:0000256" key="1">
    <source>
        <dbReference type="SAM" id="Phobius"/>
    </source>
</evidence>
<feature type="transmembrane region" description="Helical" evidence="1">
    <location>
        <begin position="20"/>
        <end position="41"/>
    </location>
</feature>
<sequence>MSDPIPPAIGGRGGTSTALFLTLSLVIAFSVAVIATLTVVLQEPDQSSSGHAPVSAAPVTPTRTVNLENDYYEQENRLPAGSVLPLSITEETRNQLAAAARGATDGSGGPERAGRVAGGGTVHVGMIFGATPEDDEFHVVALIDAQYYWTTRGKGPWKYQGVFDARVCSPPVPDKLVRAWGAPGLFGSTAPPGTSSCTTS</sequence>